<proteinExistence type="predicted"/>
<sequence>MKKQRSQCLMNYPSPVHPILRGRQSGSSDSPKLEKLLKAVETKFK</sequence>
<dbReference type="EMBL" id="NPHW01003015">
    <property type="protein sequence ID" value="OXV10282.1"/>
    <property type="molecule type" value="Genomic_DNA"/>
</dbReference>
<protein>
    <submittedName>
        <fullName evidence="2">Uncharacterized protein</fullName>
    </submittedName>
</protein>
<gene>
    <name evidence="2" type="ORF">Egran_01956</name>
</gene>
<name>A0A232M1Q8_9EURO</name>
<evidence type="ECO:0000313" key="2">
    <source>
        <dbReference type="EMBL" id="OXV10282.1"/>
    </source>
</evidence>
<dbReference type="Proteomes" id="UP000243515">
    <property type="component" value="Unassembled WGS sequence"/>
</dbReference>
<feature type="region of interest" description="Disordered" evidence="1">
    <location>
        <begin position="1"/>
        <end position="31"/>
    </location>
</feature>
<evidence type="ECO:0000313" key="3">
    <source>
        <dbReference type="Proteomes" id="UP000243515"/>
    </source>
</evidence>
<keyword evidence="3" id="KW-1185">Reference proteome</keyword>
<reference evidence="2 3" key="1">
    <citation type="journal article" date="2015" name="Environ. Microbiol.">
        <title>Metagenome sequence of Elaphomyces granulatus from sporocarp tissue reveals Ascomycota ectomycorrhizal fingerprints of genome expansion and a Proteobacteria-rich microbiome.</title>
        <authorList>
            <person name="Quandt C.A."/>
            <person name="Kohler A."/>
            <person name="Hesse C.N."/>
            <person name="Sharpton T.J."/>
            <person name="Martin F."/>
            <person name="Spatafora J.W."/>
        </authorList>
    </citation>
    <scope>NUCLEOTIDE SEQUENCE [LARGE SCALE GENOMIC DNA]</scope>
    <source>
        <strain evidence="2 3">OSC145934</strain>
    </source>
</reference>
<evidence type="ECO:0000256" key="1">
    <source>
        <dbReference type="SAM" id="MobiDB-lite"/>
    </source>
</evidence>
<dbReference type="AlphaFoldDB" id="A0A232M1Q8"/>
<accession>A0A232M1Q8</accession>
<comment type="caution">
    <text evidence="2">The sequence shown here is derived from an EMBL/GenBank/DDBJ whole genome shotgun (WGS) entry which is preliminary data.</text>
</comment>
<organism evidence="2 3">
    <name type="scientific">Elaphomyces granulatus</name>
    <dbReference type="NCBI Taxonomy" id="519963"/>
    <lineage>
        <taxon>Eukaryota</taxon>
        <taxon>Fungi</taxon>
        <taxon>Dikarya</taxon>
        <taxon>Ascomycota</taxon>
        <taxon>Pezizomycotina</taxon>
        <taxon>Eurotiomycetes</taxon>
        <taxon>Eurotiomycetidae</taxon>
        <taxon>Eurotiales</taxon>
        <taxon>Elaphomycetaceae</taxon>
        <taxon>Elaphomyces</taxon>
    </lineage>
</organism>